<dbReference type="SUPFAM" id="SSF56925">
    <property type="entry name" value="OMPA-like"/>
    <property type="match status" value="1"/>
</dbReference>
<dbReference type="RefSeq" id="WP_275246742.1">
    <property type="nucleotide sequence ID" value="NZ_BAABDX010000001.1"/>
</dbReference>
<organism evidence="3 4">
    <name type="scientific">Afipia carboxydohydrogena</name>
    <name type="common">Pseudomonas carboxydohydrogena</name>
    <dbReference type="NCBI Taxonomy" id="290"/>
    <lineage>
        <taxon>Bacteria</taxon>
        <taxon>Pseudomonadati</taxon>
        <taxon>Pseudomonadota</taxon>
        <taxon>Alphaproteobacteria</taxon>
        <taxon>Hyphomicrobiales</taxon>
        <taxon>Nitrobacteraceae</taxon>
        <taxon>Afipia</taxon>
    </lineage>
</organism>
<keyword evidence="4" id="KW-1185">Reference proteome</keyword>
<sequence>MRRLVVAMMVAGAAQAAQAADLPDFSALRGPVGISRGVVNWQGFYAGGQAGYGSADMNFANSNSSMIAALLANTNIESEMNVSSWPLLGGKTNTHQSQVGGFVGYNSQWDDIVLGVEANYMHGTFSGASVSTPVSRGMTLTSDSQYHIVTVNSSKSISISDMGTIRARAGYVWGNFMPYVFGGAALGRGNIYSAVSVSDQKGADSAAAQAATPVTLSASDGISGKMLYGYTAGIGTEAMLFGNVFARAEWEYIRFVNAGADVNINTVRGGLGYKF</sequence>
<dbReference type="Gene3D" id="2.40.160.20">
    <property type="match status" value="1"/>
</dbReference>
<protein>
    <recommendedName>
        <fullName evidence="5">Outer membrane protein beta-barrel domain-containing protein</fullName>
    </recommendedName>
</protein>
<dbReference type="InterPro" id="IPR051692">
    <property type="entry name" value="OMP-like"/>
</dbReference>
<reference evidence="3 4" key="1">
    <citation type="submission" date="2022-11" db="EMBL/GenBank/DDBJ databases">
        <authorList>
            <person name="Siebert D."/>
            <person name="Busche T."/>
            <person name="Saydam E."/>
            <person name="Kalinowski J."/>
            <person name="Ruckert C."/>
            <person name="Blombach B."/>
        </authorList>
    </citation>
    <scope>NUCLEOTIDE SEQUENCE [LARGE SCALE GENOMIC DNA]</scope>
    <source>
        <strain evidence="3 4">DSM 1083</strain>
    </source>
</reference>
<evidence type="ECO:0000256" key="2">
    <source>
        <dbReference type="SAM" id="SignalP"/>
    </source>
</evidence>
<accession>A0ABY8BRU4</accession>
<evidence type="ECO:0000256" key="1">
    <source>
        <dbReference type="ARBA" id="ARBA00038306"/>
    </source>
</evidence>
<keyword evidence="2" id="KW-0732">Signal</keyword>
<feature type="signal peptide" evidence="2">
    <location>
        <begin position="1"/>
        <end position="19"/>
    </location>
</feature>
<dbReference type="InterPro" id="IPR011250">
    <property type="entry name" value="OMP/PagP_B-barrel"/>
</dbReference>
<feature type="chain" id="PRO_5045858898" description="Outer membrane protein beta-barrel domain-containing protein" evidence="2">
    <location>
        <begin position="20"/>
        <end position="275"/>
    </location>
</feature>
<name>A0ABY8BRU4_AFICR</name>
<comment type="similarity">
    <text evidence="1">Belongs to the Omp25/RopB family.</text>
</comment>
<dbReference type="PANTHER" id="PTHR34001:SF3">
    <property type="entry name" value="BLL7405 PROTEIN"/>
    <property type="match status" value="1"/>
</dbReference>
<dbReference type="Proteomes" id="UP001213907">
    <property type="component" value="Chromosome"/>
</dbReference>
<dbReference type="PANTHER" id="PTHR34001">
    <property type="entry name" value="BLL7405 PROTEIN"/>
    <property type="match status" value="1"/>
</dbReference>
<proteinExistence type="inferred from homology"/>
<dbReference type="EMBL" id="CP113162">
    <property type="protein sequence ID" value="WEF51132.1"/>
    <property type="molecule type" value="Genomic_DNA"/>
</dbReference>
<evidence type="ECO:0000313" key="3">
    <source>
        <dbReference type="EMBL" id="WEF51132.1"/>
    </source>
</evidence>
<evidence type="ECO:0008006" key="5">
    <source>
        <dbReference type="Google" id="ProtNLM"/>
    </source>
</evidence>
<gene>
    <name evidence="3" type="ORF">AFIC_002700</name>
</gene>
<evidence type="ECO:0000313" key="4">
    <source>
        <dbReference type="Proteomes" id="UP001213907"/>
    </source>
</evidence>